<dbReference type="EMBL" id="MN740802">
    <property type="protein sequence ID" value="QHU12535.1"/>
    <property type="molecule type" value="Genomic_DNA"/>
</dbReference>
<feature type="region of interest" description="Disordered" evidence="1">
    <location>
        <begin position="1"/>
        <end position="23"/>
    </location>
</feature>
<name>A0A6C0K395_9ZZZZ</name>
<sequence>MPRGQPKSKSDENTVVEPKKARVSKRAAKANAVAVVAVISPDGQIHGTFSPEPRRPLIVHLPFRSTEVTFKDGPLAYDPTPPTNPQAYDAAADDLYVSNSEILNSADDQPIADTPFPATIRESEVVVASATQAPVVEEKQIKAFRTIDIMIDYRVANETMSVPESTTTACYWCCGQFDGRPVVLPTEEETGIYTVYGNFCTLPCGLSYLLQEHIDPQVRWERQALYHRMYKQFMNIQPAPPRESLIMFGGALSHEQYRDIISKQKLRVDYNNPPVVSILATLDTKPIDFYETSLRNTTTGTGVDIMKPVEPGLRLKRSKPLKDKDSTLDAVMNLHVRVKN</sequence>
<evidence type="ECO:0008006" key="3">
    <source>
        <dbReference type="Google" id="ProtNLM"/>
    </source>
</evidence>
<reference evidence="2" key="1">
    <citation type="journal article" date="2020" name="Nature">
        <title>Giant virus diversity and host interactions through global metagenomics.</title>
        <authorList>
            <person name="Schulz F."/>
            <person name="Roux S."/>
            <person name="Paez-Espino D."/>
            <person name="Jungbluth S."/>
            <person name="Walsh D.A."/>
            <person name="Denef V.J."/>
            <person name="McMahon K.D."/>
            <person name="Konstantinidis K.T."/>
            <person name="Eloe-Fadrosh E.A."/>
            <person name="Kyrpides N.C."/>
            <person name="Woyke T."/>
        </authorList>
    </citation>
    <scope>NUCLEOTIDE SEQUENCE</scope>
    <source>
        <strain evidence="2">GVMAG-S-1101171-110</strain>
    </source>
</reference>
<accession>A0A6C0K395</accession>
<feature type="compositionally biased region" description="Basic and acidic residues" evidence="1">
    <location>
        <begin position="8"/>
        <end position="20"/>
    </location>
</feature>
<evidence type="ECO:0000256" key="1">
    <source>
        <dbReference type="SAM" id="MobiDB-lite"/>
    </source>
</evidence>
<dbReference type="AlphaFoldDB" id="A0A6C0K395"/>
<proteinExistence type="predicted"/>
<protein>
    <recommendedName>
        <fullName evidence="3">MYM-type domain-containing protein</fullName>
    </recommendedName>
</protein>
<evidence type="ECO:0000313" key="2">
    <source>
        <dbReference type="EMBL" id="QHU12535.1"/>
    </source>
</evidence>
<organism evidence="2">
    <name type="scientific">viral metagenome</name>
    <dbReference type="NCBI Taxonomy" id="1070528"/>
    <lineage>
        <taxon>unclassified sequences</taxon>
        <taxon>metagenomes</taxon>
        <taxon>organismal metagenomes</taxon>
    </lineage>
</organism>